<dbReference type="Proteomes" id="UP001060085">
    <property type="component" value="Linkage Group LG02"/>
</dbReference>
<proteinExistence type="predicted"/>
<evidence type="ECO:0000313" key="1">
    <source>
        <dbReference type="EMBL" id="KAI5675826.1"/>
    </source>
</evidence>
<evidence type="ECO:0000313" key="2">
    <source>
        <dbReference type="Proteomes" id="UP001060085"/>
    </source>
</evidence>
<comment type="caution">
    <text evidence="1">The sequence shown here is derived from an EMBL/GenBank/DDBJ whole genome shotgun (WGS) entry which is preliminary data.</text>
</comment>
<gene>
    <name evidence="1" type="ORF">M9H77_06776</name>
</gene>
<sequence length="447" mass="51449">MNPSLDPLLASERPTHSVSSSLREKESMNIVEISVIMFKGNVEITTASTDDGKIENKERLLTNWRMVQPEKSKENQNPELLTPFIAKCPSSHRNPKAQKMKIKRLGPFSPFSDYLLLFRIFFGRYEFEIFYWGYKKTENVGPVGRRIKELDSISIYQQLHIMLAFDLFNGFVDMLHLIGMYIRIKRNKTTYFIPCLPTEKTLQIKEKLQVLIDQPVADQRLILLATGEVLDDSKSLADQKVLVHLCHPLNWQYNSFVVAITSIVQYFRMVEVENDAVVALSLRKDYSVLHLYNHRIDILIITNVAFFENLRNIFRGFPILCVIASETFVKELSTSISRKARSLSSTPGRGGPFLNGNESRQGHKKRPWPRPACIAELAFILLNRMVGNSLIHEMKLQTEGSLRYSILKVDSFLCLRSLDDNEFEDVNIMRPDDFYQSRDAADGSANW</sequence>
<reference evidence="2" key="1">
    <citation type="journal article" date="2023" name="Nat. Plants">
        <title>Single-cell RNA sequencing provides a high-resolution roadmap for understanding the multicellular compartmentation of specialized metabolism.</title>
        <authorList>
            <person name="Sun S."/>
            <person name="Shen X."/>
            <person name="Li Y."/>
            <person name="Li Y."/>
            <person name="Wang S."/>
            <person name="Li R."/>
            <person name="Zhang H."/>
            <person name="Shen G."/>
            <person name="Guo B."/>
            <person name="Wei J."/>
            <person name="Xu J."/>
            <person name="St-Pierre B."/>
            <person name="Chen S."/>
            <person name="Sun C."/>
        </authorList>
    </citation>
    <scope>NUCLEOTIDE SEQUENCE [LARGE SCALE GENOMIC DNA]</scope>
</reference>
<organism evidence="1 2">
    <name type="scientific">Catharanthus roseus</name>
    <name type="common">Madagascar periwinkle</name>
    <name type="synonym">Vinca rosea</name>
    <dbReference type="NCBI Taxonomy" id="4058"/>
    <lineage>
        <taxon>Eukaryota</taxon>
        <taxon>Viridiplantae</taxon>
        <taxon>Streptophyta</taxon>
        <taxon>Embryophyta</taxon>
        <taxon>Tracheophyta</taxon>
        <taxon>Spermatophyta</taxon>
        <taxon>Magnoliopsida</taxon>
        <taxon>eudicotyledons</taxon>
        <taxon>Gunneridae</taxon>
        <taxon>Pentapetalae</taxon>
        <taxon>asterids</taxon>
        <taxon>lamiids</taxon>
        <taxon>Gentianales</taxon>
        <taxon>Apocynaceae</taxon>
        <taxon>Rauvolfioideae</taxon>
        <taxon>Vinceae</taxon>
        <taxon>Catharanthinae</taxon>
        <taxon>Catharanthus</taxon>
    </lineage>
</organism>
<dbReference type="EMBL" id="CM044702">
    <property type="protein sequence ID" value="KAI5675826.1"/>
    <property type="molecule type" value="Genomic_DNA"/>
</dbReference>
<accession>A0ACC0BT21</accession>
<keyword evidence="2" id="KW-1185">Reference proteome</keyword>
<protein>
    <submittedName>
        <fullName evidence="1">Uncharacterized protein</fullName>
    </submittedName>
</protein>
<name>A0ACC0BT21_CATRO</name>